<evidence type="ECO:0000256" key="1">
    <source>
        <dbReference type="SAM" id="Phobius"/>
    </source>
</evidence>
<name>A0AAW8TGB0_9ENTE</name>
<proteinExistence type="predicted"/>
<dbReference type="AlphaFoldDB" id="A0AAW8TGB0"/>
<feature type="transmembrane region" description="Helical" evidence="1">
    <location>
        <begin position="6"/>
        <end position="31"/>
    </location>
</feature>
<evidence type="ECO:0000313" key="4">
    <source>
        <dbReference type="Proteomes" id="UP001245561"/>
    </source>
</evidence>
<dbReference type="EMBL" id="JARPYR010000015">
    <property type="protein sequence ID" value="MDT2597091.1"/>
    <property type="molecule type" value="Genomic_DNA"/>
</dbReference>
<feature type="transmembrane region" description="Helical" evidence="1">
    <location>
        <begin position="38"/>
        <end position="61"/>
    </location>
</feature>
<keyword evidence="1" id="KW-0472">Membrane</keyword>
<evidence type="ECO:0000313" key="2">
    <source>
        <dbReference type="EMBL" id="MDT2597091.1"/>
    </source>
</evidence>
<evidence type="ECO:0000313" key="5">
    <source>
        <dbReference type="Proteomes" id="UP001256547"/>
    </source>
</evidence>
<organism evidence="3 4">
    <name type="scientific">Enterococcus dongliensis</name>
    <dbReference type="NCBI Taxonomy" id="2559925"/>
    <lineage>
        <taxon>Bacteria</taxon>
        <taxon>Bacillati</taxon>
        <taxon>Bacillota</taxon>
        <taxon>Bacilli</taxon>
        <taxon>Lactobacillales</taxon>
        <taxon>Enterococcaceae</taxon>
        <taxon>Enterococcus</taxon>
    </lineage>
</organism>
<dbReference type="Proteomes" id="UP001256547">
    <property type="component" value="Unassembled WGS sequence"/>
</dbReference>
<sequence length="63" mass="6983">MFQEFNSLILLEILMIIYGIGLVIGTVRIFIEDKILDALTLFCGIALIIAGVFAILLTQLLDL</sequence>
<dbReference type="RefSeq" id="WP_137604286.1">
    <property type="nucleotide sequence ID" value="NZ_JARPYR010000015.1"/>
</dbReference>
<comment type="caution">
    <text evidence="3">The sequence shown here is derived from an EMBL/GenBank/DDBJ whole genome shotgun (WGS) entry which is preliminary data.</text>
</comment>
<keyword evidence="5" id="KW-1185">Reference proteome</keyword>
<keyword evidence="1" id="KW-0812">Transmembrane</keyword>
<dbReference type="Proteomes" id="UP001245561">
    <property type="component" value="Unassembled WGS sequence"/>
</dbReference>
<reference evidence="3 5" key="1">
    <citation type="submission" date="2023-03" db="EMBL/GenBank/DDBJ databases">
        <authorList>
            <person name="Shen W."/>
            <person name="Cai J."/>
        </authorList>
    </citation>
    <scope>NUCLEOTIDE SEQUENCE</scope>
    <source>
        <strain evidence="3">P55-2</strain>
        <strain evidence="2 5">P72-2</strain>
    </source>
</reference>
<dbReference type="GeneID" id="86909196"/>
<evidence type="ECO:0000313" key="3">
    <source>
        <dbReference type="EMBL" id="MDT2636207.1"/>
    </source>
</evidence>
<keyword evidence="1" id="KW-1133">Transmembrane helix</keyword>
<gene>
    <name evidence="3" type="ORF">P7D36_01600</name>
    <name evidence="2" type="ORF">P7D39_08755</name>
</gene>
<protein>
    <submittedName>
        <fullName evidence="3">Uncharacterized protein</fullName>
    </submittedName>
</protein>
<dbReference type="EMBL" id="JARPYT010000002">
    <property type="protein sequence ID" value="MDT2636207.1"/>
    <property type="molecule type" value="Genomic_DNA"/>
</dbReference>
<accession>A0AAW8TGB0</accession>